<dbReference type="InterPro" id="IPR015947">
    <property type="entry name" value="PUA-like_sf"/>
</dbReference>
<dbReference type="Gene3D" id="2.30.130.40">
    <property type="entry name" value="LON domain-like"/>
    <property type="match status" value="1"/>
</dbReference>
<dbReference type="Pfam" id="PF00004">
    <property type="entry name" value="AAA"/>
    <property type="match status" value="1"/>
</dbReference>
<dbReference type="InterPro" id="IPR046336">
    <property type="entry name" value="Lon_prtase_N_sf"/>
</dbReference>
<organism evidence="18 19">
    <name type="scientific">Geothermobacter hydrogeniphilus</name>
    <dbReference type="NCBI Taxonomy" id="1969733"/>
    <lineage>
        <taxon>Bacteria</taxon>
        <taxon>Pseudomonadati</taxon>
        <taxon>Thermodesulfobacteriota</taxon>
        <taxon>Desulfuromonadia</taxon>
        <taxon>Desulfuromonadales</taxon>
        <taxon>Geothermobacteraceae</taxon>
        <taxon>Geothermobacter</taxon>
    </lineage>
</organism>
<feature type="domain" description="Lon proteolytic" evidence="16">
    <location>
        <begin position="590"/>
        <end position="771"/>
    </location>
</feature>
<gene>
    <name evidence="10 18" type="primary">lon</name>
    <name evidence="18" type="ORF">C2E25_12335</name>
</gene>
<dbReference type="GO" id="GO:0034605">
    <property type="term" value="P:cellular response to heat"/>
    <property type="evidence" value="ECO:0007669"/>
    <property type="project" value="UniProtKB-UniRule"/>
</dbReference>
<evidence type="ECO:0000256" key="4">
    <source>
        <dbReference type="ARBA" id="ARBA00022741"/>
    </source>
</evidence>
<dbReference type="GO" id="GO:0006515">
    <property type="term" value="P:protein quality control for misfolded or incompletely synthesized proteins"/>
    <property type="evidence" value="ECO:0007669"/>
    <property type="project" value="UniProtKB-UniRule"/>
</dbReference>
<dbReference type="FunFam" id="1.20.5.5270:FF:000002">
    <property type="entry name" value="Lon protease homolog"/>
    <property type="match status" value="1"/>
</dbReference>
<dbReference type="InterPro" id="IPR014721">
    <property type="entry name" value="Ribsml_uS5_D2-typ_fold_subgr"/>
</dbReference>
<feature type="binding site" evidence="10 13">
    <location>
        <begin position="354"/>
        <end position="361"/>
    </location>
    <ligand>
        <name>ATP</name>
        <dbReference type="ChEBI" id="CHEBI:30616"/>
    </ligand>
</feature>
<dbReference type="InterPro" id="IPR008268">
    <property type="entry name" value="Peptidase_S16_AS"/>
</dbReference>
<dbReference type="AlphaFoldDB" id="A0A2K2H807"/>
<keyword evidence="3 10" id="KW-0645">Protease</keyword>
<dbReference type="InterPro" id="IPR003959">
    <property type="entry name" value="ATPase_AAA_core"/>
</dbReference>
<evidence type="ECO:0000256" key="5">
    <source>
        <dbReference type="ARBA" id="ARBA00022801"/>
    </source>
</evidence>
<dbReference type="InterPro" id="IPR020568">
    <property type="entry name" value="Ribosomal_Su5_D2-typ_SF"/>
</dbReference>
<reference evidence="18 19" key="1">
    <citation type="journal article" date="2018" name="Genome Announc.">
        <title>Genome Sequence of Geothermobacter sp. HR-1 Iron Reducer from the Loihi Seamount.</title>
        <authorList>
            <person name="Smith H."/>
            <person name="Abuyen K."/>
            <person name="Tremblay J."/>
            <person name="Savalia P."/>
            <person name="Perez-Rodriguez I."/>
            <person name="Emerson D."/>
            <person name="Tully B."/>
            <person name="Amend J."/>
        </authorList>
    </citation>
    <scope>NUCLEOTIDE SEQUENCE [LARGE SCALE GENOMIC DNA]</scope>
    <source>
        <strain evidence="18 19">HR-1</strain>
    </source>
</reference>
<comment type="caution">
    <text evidence="18">The sequence shown here is derived from an EMBL/GenBank/DDBJ whole genome shotgun (WGS) entry which is preliminary data.</text>
</comment>
<dbReference type="InterPro" id="IPR027417">
    <property type="entry name" value="P-loop_NTPase"/>
</dbReference>
<evidence type="ECO:0000256" key="15">
    <source>
        <dbReference type="RuleBase" id="RU000591"/>
    </source>
</evidence>
<feature type="active site" evidence="10 12">
    <location>
        <position position="677"/>
    </location>
</feature>
<comment type="subunit">
    <text evidence="10 11">Homohexamer. Organized in a ring with a central cavity.</text>
</comment>
<evidence type="ECO:0000256" key="14">
    <source>
        <dbReference type="PROSITE-ProRule" id="PRU01122"/>
    </source>
</evidence>
<name>A0A2K2H807_9BACT</name>
<sequence length="789" mass="88123">MTDLQPLPTVLAVFPLRDQVMFPHMVMPLYIDAARIGVIETALRNDNLLVLTTCFSKTDPPAFDDLAKIATICRISQVIRSPEGGCKVTAEGLRRVYLSSCVAQQPQMLARIRLVEEEETGGLVTETLVQSVNTLLKIALAAGRPLPGDVMKMIDQIGDAGRLADLVTVYLNLDIASQQRLLEILDPLDRLKEVYLRLTTEVQRLQVRGDIQTEVTRNLSKTQKEYFLREQMKQIRKELGDQDPRQDDLDNLRQKIDPRKMPPEVHTTARREFKRLENINPSSPEYTVARTYLEFLCDMPWKHASRDNLDLDHAERILNRDHHDLKDVKERILEYLAVRSLKSDSRGAILCFVGPPGVGKTSLGRSIARAMERKFIRLSLGGLKDEAEIRGHRRTYIGALPGRIIQEIRRAGVNNPVFMLDEIDKIGQDFRGDPASALLEVLDPEQNNSFNDHYLDVPFDLSRVMFITTANIMDPVPSPLRDRMEVINLAGYSYEEKLQIAVDYLVPKQKEENGLAEQPLTFTRQALLQIIKDYTREAGVRGLERKIAAICRKLAHDLARKKKTMDRIDSEQVRRLLGARSYFTDVAGEEDRVGVVTGLAWTEHGGDIIFVEAAIMKGEKGFTLTGNLGEVMQESAQTALSFVREHAARFSIEEDFFSCHDLHIHVPAGAIPKDGPSAGVTMAAALISLLTGRAARRDVAMTGELTLSGRILPVGGVKEKLLAARRAGVRTVLFPARNAEQLAELEPADTEGVRVSLIESMFDVTREALCAPDRPCSSDQPPTATPPPG</sequence>
<proteinExistence type="evidence at transcript level"/>
<evidence type="ECO:0000259" key="17">
    <source>
        <dbReference type="PROSITE" id="PS51787"/>
    </source>
</evidence>
<dbReference type="NCBIfam" id="TIGR00763">
    <property type="entry name" value="lon"/>
    <property type="match status" value="1"/>
</dbReference>
<dbReference type="GO" id="GO:0043565">
    <property type="term" value="F:sequence-specific DNA binding"/>
    <property type="evidence" value="ECO:0007669"/>
    <property type="project" value="UniProtKB-UniRule"/>
</dbReference>
<evidence type="ECO:0000256" key="13">
    <source>
        <dbReference type="PIRSR" id="PIRSR001174-2"/>
    </source>
</evidence>
<dbReference type="InterPro" id="IPR003593">
    <property type="entry name" value="AAA+_ATPase"/>
</dbReference>
<dbReference type="Gene3D" id="1.10.8.60">
    <property type="match status" value="1"/>
</dbReference>
<dbReference type="SUPFAM" id="SSF54211">
    <property type="entry name" value="Ribosomal protein S5 domain 2-like"/>
    <property type="match status" value="1"/>
</dbReference>
<dbReference type="Pfam" id="PF05362">
    <property type="entry name" value="Lon_C"/>
    <property type="match status" value="1"/>
</dbReference>
<keyword evidence="7 10" id="KW-0067">ATP-binding</keyword>
<dbReference type="Gene3D" id="1.20.58.1480">
    <property type="match status" value="1"/>
</dbReference>
<dbReference type="PROSITE" id="PS51786">
    <property type="entry name" value="LON_PROTEOLYTIC"/>
    <property type="match status" value="1"/>
</dbReference>
<evidence type="ECO:0000256" key="1">
    <source>
        <dbReference type="ARBA" id="ARBA00004496"/>
    </source>
</evidence>
<evidence type="ECO:0000256" key="10">
    <source>
        <dbReference type="HAMAP-Rule" id="MF_01973"/>
    </source>
</evidence>
<dbReference type="RefSeq" id="WP_103116037.1">
    <property type="nucleotide sequence ID" value="NZ_PPFX01000030.1"/>
</dbReference>
<dbReference type="Pfam" id="PF02190">
    <property type="entry name" value="LON_substr_bdg"/>
    <property type="match status" value="1"/>
</dbReference>
<evidence type="ECO:0000256" key="12">
    <source>
        <dbReference type="PIRSR" id="PIRSR001174-1"/>
    </source>
</evidence>
<dbReference type="OrthoDB" id="9803599at2"/>
<evidence type="ECO:0000256" key="3">
    <source>
        <dbReference type="ARBA" id="ARBA00022670"/>
    </source>
</evidence>
<dbReference type="PROSITE" id="PS01046">
    <property type="entry name" value="LON_SER"/>
    <property type="match status" value="1"/>
</dbReference>
<protein>
    <recommendedName>
        <fullName evidence="10 11">Lon protease</fullName>
        <ecNumber evidence="10 11">3.4.21.53</ecNumber>
    </recommendedName>
    <alternativeName>
        <fullName evidence="10">ATP-dependent protease La</fullName>
    </alternativeName>
</protein>
<evidence type="ECO:0000256" key="11">
    <source>
        <dbReference type="PIRNR" id="PIRNR001174"/>
    </source>
</evidence>
<evidence type="ECO:0000313" key="18">
    <source>
        <dbReference type="EMBL" id="PNU19444.1"/>
    </source>
</evidence>
<dbReference type="GO" id="GO:0004176">
    <property type="term" value="F:ATP-dependent peptidase activity"/>
    <property type="evidence" value="ECO:0007669"/>
    <property type="project" value="UniProtKB-UniRule"/>
</dbReference>
<dbReference type="Gene3D" id="3.40.50.300">
    <property type="entry name" value="P-loop containing nucleotide triphosphate hydrolases"/>
    <property type="match status" value="1"/>
</dbReference>
<dbReference type="Pfam" id="PF22667">
    <property type="entry name" value="Lon_lid"/>
    <property type="match status" value="1"/>
</dbReference>
<evidence type="ECO:0000313" key="19">
    <source>
        <dbReference type="Proteomes" id="UP000236340"/>
    </source>
</evidence>
<comment type="catalytic activity">
    <reaction evidence="9 10 11 14">
        <text>Hydrolysis of proteins in presence of ATP.</text>
        <dbReference type="EC" id="3.4.21.53"/>
    </reaction>
</comment>
<evidence type="ECO:0000259" key="16">
    <source>
        <dbReference type="PROSITE" id="PS51786"/>
    </source>
</evidence>
<comment type="subcellular location">
    <subcellularLocation>
        <location evidence="1 10 11">Cytoplasm</location>
    </subcellularLocation>
</comment>
<evidence type="ECO:0000256" key="9">
    <source>
        <dbReference type="ARBA" id="ARBA00050665"/>
    </source>
</evidence>
<dbReference type="InterPro" id="IPR027543">
    <property type="entry name" value="Lon_bac"/>
</dbReference>
<evidence type="ECO:0000256" key="8">
    <source>
        <dbReference type="ARBA" id="ARBA00023016"/>
    </source>
</evidence>
<dbReference type="Gene3D" id="1.20.5.5270">
    <property type="match status" value="1"/>
</dbReference>
<comment type="induction">
    <text evidence="10">By heat shock.</text>
</comment>
<dbReference type="SUPFAM" id="SSF52540">
    <property type="entry name" value="P-loop containing nucleoside triphosphate hydrolases"/>
    <property type="match status" value="1"/>
</dbReference>
<dbReference type="PIRSF" id="PIRSF001174">
    <property type="entry name" value="Lon_proteas"/>
    <property type="match status" value="1"/>
</dbReference>
<feature type="active site" evidence="10 12">
    <location>
        <position position="720"/>
    </location>
</feature>
<keyword evidence="8 10" id="KW-0346">Stress response</keyword>
<evidence type="ECO:0000256" key="6">
    <source>
        <dbReference type="ARBA" id="ARBA00022825"/>
    </source>
</evidence>
<dbReference type="HAMAP" id="MF_01973">
    <property type="entry name" value="lon_bact"/>
    <property type="match status" value="1"/>
</dbReference>
<keyword evidence="5 10" id="KW-0378">Hydrolase</keyword>
<dbReference type="GO" id="GO:0016887">
    <property type="term" value="F:ATP hydrolysis activity"/>
    <property type="evidence" value="ECO:0007669"/>
    <property type="project" value="UniProtKB-UniRule"/>
</dbReference>
<dbReference type="GO" id="GO:0005737">
    <property type="term" value="C:cytoplasm"/>
    <property type="evidence" value="ECO:0007669"/>
    <property type="project" value="UniProtKB-SubCell"/>
</dbReference>
<dbReference type="InterPro" id="IPR027065">
    <property type="entry name" value="Lon_Prtase"/>
</dbReference>
<dbReference type="InterPro" id="IPR054594">
    <property type="entry name" value="Lon_lid"/>
</dbReference>
<dbReference type="SUPFAM" id="SSF88697">
    <property type="entry name" value="PUA domain-like"/>
    <property type="match status" value="1"/>
</dbReference>
<dbReference type="PANTHER" id="PTHR10046">
    <property type="entry name" value="ATP DEPENDENT LON PROTEASE FAMILY MEMBER"/>
    <property type="match status" value="1"/>
</dbReference>
<keyword evidence="2 10" id="KW-0963">Cytoplasm</keyword>
<dbReference type="InterPro" id="IPR004815">
    <property type="entry name" value="Lon_bac/euk-typ"/>
</dbReference>
<dbReference type="CDD" id="cd19500">
    <property type="entry name" value="RecA-like_Lon"/>
    <property type="match status" value="1"/>
</dbReference>
<dbReference type="SMART" id="SM00382">
    <property type="entry name" value="AAA"/>
    <property type="match status" value="1"/>
</dbReference>
<dbReference type="PRINTS" id="PR00830">
    <property type="entry name" value="ENDOLAPTASE"/>
</dbReference>
<dbReference type="FunFam" id="3.40.50.300:FF:000021">
    <property type="entry name" value="Lon protease homolog"/>
    <property type="match status" value="1"/>
</dbReference>
<feature type="domain" description="Lon N-terminal" evidence="17">
    <location>
        <begin position="11"/>
        <end position="202"/>
    </location>
</feature>
<comment type="function">
    <text evidence="10">ATP-dependent serine protease that mediates the selective degradation of mutant and abnormal proteins as well as certain short-lived regulatory proteins. Required for cellular homeostasis and for survival from DNA damage and developmental changes induced by stress. Degrades polypeptides processively to yield small peptide fragments that are 5 to 10 amino acids long. Binds to DNA in a double-stranded, site-specific manner.</text>
</comment>
<keyword evidence="4 10" id="KW-0547">Nucleotide-binding</keyword>
<dbReference type="InterPro" id="IPR003111">
    <property type="entry name" value="Lon_prtase_N"/>
</dbReference>
<evidence type="ECO:0000256" key="2">
    <source>
        <dbReference type="ARBA" id="ARBA00022490"/>
    </source>
</evidence>
<dbReference type="PROSITE" id="PS51787">
    <property type="entry name" value="LON_N"/>
    <property type="match status" value="1"/>
</dbReference>
<dbReference type="GO" id="GO:0005524">
    <property type="term" value="F:ATP binding"/>
    <property type="evidence" value="ECO:0007669"/>
    <property type="project" value="UniProtKB-UniRule"/>
</dbReference>
<dbReference type="GO" id="GO:0004252">
    <property type="term" value="F:serine-type endopeptidase activity"/>
    <property type="evidence" value="ECO:0007669"/>
    <property type="project" value="UniProtKB-UniRule"/>
</dbReference>
<dbReference type="Proteomes" id="UP000236340">
    <property type="component" value="Unassembled WGS sequence"/>
</dbReference>
<dbReference type="EMBL" id="PPFX01000030">
    <property type="protein sequence ID" value="PNU19444.1"/>
    <property type="molecule type" value="Genomic_DNA"/>
</dbReference>
<dbReference type="Gene3D" id="3.30.230.10">
    <property type="match status" value="1"/>
</dbReference>
<evidence type="ECO:0000256" key="7">
    <source>
        <dbReference type="ARBA" id="ARBA00022840"/>
    </source>
</evidence>
<accession>A0A2K2H807</accession>
<dbReference type="SMART" id="SM00464">
    <property type="entry name" value="LON"/>
    <property type="match status" value="1"/>
</dbReference>
<comment type="similarity">
    <text evidence="10 11 14 15">Belongs to the peptidase S16 family.</text>
</comment>
<dbReference type="InterPro" id="IPR008269">
    <property type="entry name" value="Lon_proteolytic"/>
</dbReference>
<keyword evidence="6 10" id="KW-0720">Serine protease</keyword>
<dbReference type="EC" id="3.4.21.53" evidence="10 11"/>